<dbReference type="InterPro" id="IPR011006">
    <property type="entry name" value="CheY-like_superfamily"/>
</dbReference>
<dbReference type="SMART" id="SM00448">
    <property type="entry name" value="REC"/>
    <property type="match status" value="1"/>
</dbReference>
<dbReference type="InterPro" id="IPR001789">
    <property type="entry name" value="Sig_transdc_resp-reg_receiver"/>
</dbReference>
<feature type="domain" description="HTH araC/xylS-type" evidence="7">
    <location>
        <begin position="153"/>
        <end position="252"/>
    </location>
</feature>
<evidence type="ECO:0000256" key="5">
    <source>
        <dbReference type="ARBA" id="ARBA00024867"/>
    </source>
</evidence>
<dbReference type="PANTHER" id="PTHR43280:SF28">
    <property type="entry name" value="HTH-TYPE TRANSCRIPTIONAL ACTIVATOR RHAS"/>
    <property type="match status" value="1"/>
</dbReference>
<sequence length="253" mass="29382">MKILIVDDESIIRKGMETVIKEWNDFQVIGIADDGETALSWLHEAVELPDLLITDIFMQYMDGMELIKRVNNLYPQIKCAILSGHEDFQLARRAIELKVCQYITKPVESEALLAILEKIKAEVMCEKSCNNYLLKKEQNLTKDFSVNSEDVVEKVIQYIYENYKNSSLSLQELAEVVSVHPNYLTQLFTKRKSIPCMQFLTQIRMDKAKELLRQSDIKISEVAKIVGYENPLYFSSYFKKWVGMNPSKYREAL</sequence>
<dbReference type="Gene3D" id="3.40.50.2300">
    <property type="match status" value="1"/>
</dbReference>
<dbReference type="SMART" id="SM00342">
    <property type="entry name" value="HTH_ARAC"/>
    <property type="match status" value="1"/>
</dbReference>
<dbReference type="EMBL" id="FZOJ01000016">
    <property type="protein sequence ID" value="SNS66538.1"/>
    <property type="molecule type" value="Genomic_DNA"/>
</dbReference>
<dbReference type="OrthoDB" id="1769137at2"/>
<dbReference type="CDD" id="cd17536">
    <property type="entry name" value="REC_YesN-like"/>
    <property type="match status" value="1"/>
</dbReference>
<dbReference type="InterPro" id="IPR009057">
    <property type="entry name" value="Homeodomain-like_sf"/>
</dbReference>
<dbReference type="GO" id="GO:0003700">
    <property type="term" value="F:DNA-binding transcription factor activity"/>
    <property type="evidence" value="ECO:0007669"/>
    <property type="project" value="InterPro"/>
</dbReference>
<dbReference type="InterPro" id="IPR020449">
    <property type="entry name" value="Tscrpt_reg_AraC-type_HTH"/>
</dbReference>
<reference evidence="9 10" key="1">
    <citation type="submission" date="2017-06" db="EMBL/GenBank/DDBJ databases">
        <authorList>
            <person name="Kim H.J."/>
            <person name="Triplett B.A."/>
        </authorList>
    </citation>
    <scope>NUCLEOTIDE SEQUENCE [LARGE SCALE GENOMIC DNA]</scope>
    <source>
        <strain evidence="9 10">SCA</strain>
    </source>
</reference>
<comment type="function">
    <text evidence="5">May play the central regulatory role in sporulation. It may be an element of the effector pathway responsible for the activation of sporulation genes in response to nutritional stress. Spo0A may act in concert with spo0H (a sigma factor) to control the expression of some genes that are critical to the sporulation process.</text>
</comment>
<dbReference type="RefSeq" id="WP_089283778.1">
    <property type="nucleotide sequence ID" value="NZ_FZOJ01000016.1"/>
</dbReference>
<feature type="domain" description="Response regulatory" evidence="8">
    <location>
        <begin position="2"/>
        <end position="120"/>
    </location>
</feature>
<dbReference type="InterPro" id="IPR018060">
    <property type="entry name" value="HTH_AraC"/>
</dbReference>
<dbReference type="PRINTS" id="PR00032">
    <property type="entry name" value="HTHARAC"/>
</dbReference>
<dbReference type="SUPFAM" id="SSF52172">
    <property type="entry name" value="CheY-like"/>
    <property type="match status" value="1"/>
</dbReference>
<evidence type="ECO:0000313" key="10">
    <source>
        <dbReference type="Proteomes" id="UP000198304"/>
    </source>
</evidence>
<dbReference type="PANTHER" id="PTHR43280">
    <property type="entry name" value="ARAC-FAMILY TRANSCRIPTIONAL REGULATOR"/>
    <property type="match status" value="1"/>
</dbReference>
<evidence type="ECO:0000313" key="9">
    <source>
        <dbReference type="EMBL" id="SNS66538.1"/>
    </source>
</evidence>
<organism evidence="9 10">
    <name type="scientific">Anaerovirgula multivorans</name>
    <dbReference type="NCBI Taxonomy" id="312168"/>
    <lineage>
        <taxon>Bacteria</taxon>
        <taxon>Bacillati</taxon>
        <taxon>Bacillota</taxon>
        <taxon>Clostridia</taxon>
        <taxon>Peptostreptococcales</taxon>
        <taxon>Natronincolaceae</taxon>
        <taxon>Anaerovirgula</taxon>
    </lineage>
</organism>
<dbReference type="GO" id="GO:0043565">
    <property type="term" value="F:sequence-specific DNA binding"/>
    <property type="evidence" value="ECO:0007669"/>
    <property type="project" value="InterPro"/>
</dbReference>
<keyword evidence="10" id="KW-1185">Reference proteome</keyword>
<dbReference type="Pfam" id="PF12833">
    <property type="entry name" value="HTH_18"/>
    <property type="match status" value="1"/>
</dbReference>
<dbReference type="SUPFAM" id="SSF46689">
    <property type="entry name" value="Homeodomain-like"/>
    <property type="match status" value="1"/>
</dbReference>
<keyword evidence="4" id="KW-0804">Transcription</keyword>
<dbReference type="GO" id="GO:0000160">
    <property type="term" value="P:phosphorelay signal transduction system"/>
    <property type="evidence" value="ECO:0007669"/>
    <property type="project" value="InterPro"/>
</dbReference>
<feature type="modified residue" description="4-aspartylphosphate" evidence="6">
    <location>
        <position position="55"/>
    </location>
</feature>
<evidence type="ECO:0000256" key="2">
    <source>
        <dbReference type="ARBA" id="ARBA00023015"/>
    </source>
</evidence>
<keyword evidence="3" id="KW-0238">DNA-binding</keyword>
<dbReference type="Pfam" id="PF00072">
    <property type="entry name" value="Response_reg"/>
    <property type="match status" value="1"/>
</dbReference>
<protein>
    <recommendedName>
        <fullName evidence="1">Stage 0 sporulation protein A homolog</fullName>
    </recommendedName>
</protein>
<dbReference type="Gene3D" id="1.10.10.60">
    <property type="entry name" value="Homeodomain-like"/>
    <property type="match status" value="2"/>
</dbReference>
<dbReference type="AlphaFoldDB" id="A0A239GCL9"/>
<dbReference type="PROSITE" id="PS01124">
    <property type="entry name" value="HTH_ARAC_FAMILY_2"/>
    <property type="match status" value="1"/>
</dbReference>
<evidence type="ECO:0000256" key="4">
    <source>
        <dbReference type="ARBA" id="ARBA00023163"/>
    </source>
</evidence>
<evidence type="ECO:0000256" key="6">
    <source>
        <dbReference type="PROSITE-ProRule" id="PRU00169"/>
    </source>
</evidence>
<name>A0A239GCL9_9FIRM</name>
<gene>
    <name evidence="9" type="ORF">SAMN05446037_101629</name>
</gene>
<evidence type="ECO:0000256" key="3">
    <source>
        <dbReference type="ARBA" id="ARBA00023125"/>
    </source>
</evidence>
<dbReference type="Proteomes" id="UP000198304">
    <property type="component" value="Unassembled WGS sequence"/>
</dbReference>
<evidence type="ECO:0000259" key="8">
    <source>
        <dbReference type="PROSITE" id="PS50110"/>
    </source>
</evidence>
<dbReference type="PROSITE" id="PS50110">
    <property type="entry name" value="RESPONSE_REGULATORY"/>
    <property type="match status" value="1"/>
</dbReference>
<proteinExistence type="predicted"/>
<keyword evidence="2" id="KW-0805">Transcription regulation</keyword>
<accession>A0A239GCL9</accession>
<keyword evidence="6" id="KW-0597">Phosphoprotein</keyword>
<evidence type="ECO:0000259" key="7">
    <source>
        <dbReference type="PROSITE" id="PS01124"/>
    </source>
</evidence>
<evidence type="ECO:0000256" key="1">
    <source>
        <dbReference type="ARBA" id="ARBA00018672"/>
    </source>
</evidence>